<reference evidence="13 14" key="1">
    <citation type="submission" date="2018-06" db="EMBL/GenBank/DDBJ databases">
        <authorList>
            <consortium name="Pathogen Informatics"/>
            <person name="Doyle S."/>
        </authorList>
    </citation>
    <scope>NUCLEOTIDE SEQUENCE [LARGE SCALE GENOMIC DNA]</scope>
    <source>
        <strain evidence="14">NCTC 11391</strain>
    </source>
</reference>
<dbReference type="SUPFAM" id="SSF53697">
    <property type="entry name" value="SIS domain"/>
    <property type="match status" value="1"/>
</dbReference>
<dbReference type="PANTHER" id="PTHR10937">
    <property type="entry name" value="GLUCOSAMINE--FRUCTOSE-6-PHOSPHATE AMINOTRANSFERASE, ISOMERIZING"/>
    <property type="match status" value="1"/>
</dbReference>
<evidence type="ECO:0000256" key="10">
    <source>
        <dbReference type="HAMAP-Rule" id="MF_00164"/>
    </source>
</evidence>
<dbReference type="GO" id="GO:0005975">
    <property type="term" value="P:carbohydrate metabolic process"/>
    <property type="evidence" value="ECO:0007669"/>
    <property type="project" value="UniProtKB-UniRule"/>
</dbReference>
<keyword evidence="6 10" id="KW-0032">Aminotransferase</keyword>
<evidence type="ECO:0000256" key="4">
    <source>
        <dbReference type="ARBA" id="ARBA00016090"/>
    </source>
</evidence>
<keyword evidence="9" id="KW-0315">Glutamine amidotransferase</keyword>
<accession>A0A380JGX5</accession>
<dbReference type="InterPro" id="IPR001347">
    <property type="entry name" value="SIS_dom"/>
</dbReference>
<dbReference type="InterPro" id="IPR029055">
    <property type="entry name" value="Ntn_hydrolases_N"/>
</dbReference>
<feature type="active site" description="For Fru-6P isomerization activity" evidence="10">
    <location>
        <position position="598"/>
    </location>
</feature>
<dbReference type="NCBIfam" id="NF001484">
    <property type="entry name" value="PRK00331.1"/>
    <property type="match status" value="1"/>
</dbReference>
<dbReference type="EC" id="2.6.1.16" evidence="3 10"/>
<dbReference type="CDD" id="cd05008">
    <property type="entry name" value="SIS_GlmS_GlmD_1"/>
    <property type="match status" value="1"/>
</dbReference>
<dbReference type="SUPFAM" id="SSF56235">
    <property type="entry name" value="N-terminal nucleophile aminohydrolases (Ntn hydrolases)"/>
    <property type="match status" value="1"/>
</dbReference>
<dbReference type="InterPro" id="IPR035490">
    <property type="entry name" value="GlmS/FrlB_SIS"/>
</dbReference>
<dbReference type="FunFam" id="3.60.20.10:FF:000006">
    <property type="entry name" value="Glutamine--fructose-6-phosphate aminotransferase [isomerizing]"/>
    <property type="match status" value="1"/>
</dbReference>
<dbReference type="FunFam" id="3.40.50.10490:FF:000022">
    <property type="entry name" value="Glutamine--fructose-6-phosphate aminotransferase [isomerizing]"/>
    <property type="match status" value="1"/>
</dbReference>
<dbReference type="InterPro" id="IPR017932">
    <property type="entry name" value="GATase_2_dom"/>
</dbReference>
<dbReference type="Pfam" id="PF13522">
    <property type="entry name" value="GATase_6"/>
    <property type="match status" value="1"/>
</dbReference>
<comment type="catalytic activity">
    <reaction evidence="1 10">
        <text>D-fructose 6-phosphate + L-glutamine = D-glucosamine 6-phosphate + L-glutamate</text>
        <dbReference type="Rhea" id="RHEA:13237"/>
        <dbReference type="ChEBI" id="CHEBI:29985"/>
        <dbReference type="ChEBI" id="CHEBI:58359"/>
        <dbReference type="ChEBI" id="CHEBI:58725"/>
        <dbReference type="ChEBI" id="CHEBI:61527"/>
        <dbReference type="EC" id="2.6.1.16"/>
    </reaction>
</comment>
<feature type="domain" description="Glutamine amidotransferase type-2" evidence="11">
    <location>
        <begin position="2"/>
        <end position="217"/>
    </location>
</feature>
<evidence type="ECO:0000256" key="8">
    <source>
        <dbReference type="ARBA" id="ARBA00022737"/>
    </source>
</evidence>
<dbReference type="GO" id="GO:0006002">
    <property type="term" value="P:fructose 6-phosphate metabolic process"/>
    <property type="evidence" value="ECO:0007669"/>
    <property type="project" value="TreeGrafter"/>
</dbReference>
<evidence type="ECO:0000256" key="3">
    <source>
        <dbReference type="ARBA" id="ARBA00012916"/>
    </source>
</evidence>
<dbReference type="OrthoDB" id="106547at2"/>
<feature type="domain" description="SIS" evidence="12">
    <location>
        <begin position="283"/>
        <end position="422"/>
    </location>
</feature>
<dbReference type="HAMAP" id="MF_00164">
    <property type="entry name" value="GlmS"/>
    <property type="match status" value="1"/>
</dbReference>
<feature type="initiator methionine" description="Removed" evidence="10">
    <location>
        <position position="1"/>
    </location>
</feature>
<dbReference type="GO" id="GO:0006047">
    <property type="term" value="P:UDP-N-acetylglucosamine metabolic process"/>
    <property type="evidence" value="ECO:0007669"/>
    <property type="project" value="TreeGrafter"/>
</dbReference>
<evidence type="ECO:0000256" key="2">
    <source>
        <dbReference type="ARBA" id="ARBA00004496"/>
    </source>
</evidence>
<dbReference type="PANTHER" id="PTHR10937:SF0">
    <property type="entry name" value="GLUTAMINE--FRUCTOSE-6-PHOSPHATE TRANSAMINASE (ISOMERIZING)"/>
    <property type="match status" value="1"/>
</dbReference>
<dbReference type="PROSITE" id="PS51464">
    <property type="entry name" value="SIS"/>
    <property type="match status" value="2"/>
</dbReference>
<evidence type="ECO:0000313" key="14">
    <source>
        <dbReference type="Proteomes" id="UP000254082"/>
    </source>
</evidence>
<evidence type="ECO:0000256" key="5">
    <source>
        <dbReference type="ARBA" id="ARBA00022490"/>
    </source>
</evidence>
<dbReference type="InterPro" id="IPR047084">
    <property type="entry name" value="GFAT_N"/>
</dbReference>
<keyword evidence="7 10" id="KW-0808">Transferase</keyword>
<feature type="domain" description="SIS" evidence="12">
    <location>
        <begin position="451"/>
        <end position="593"/>
    </location>
</feature>
<evidence type="ECO:0000256" key="6">
    <source>
        <dbReference type="ARBA" id="ARBA00022576"/>
    </source>
</evidence>
<dbReference type="GO" id="GO:0005829">
    <property type="term" value="C:cytosol"/>
    <property type="evidence" value="ECO:0007669"/>
    <property type="project" value="TreeGrafter"/>
</dbReference>
<evidence type="ECO:0000256" key="7">
    <source>
        <dbReference type="ARBA" id="ARBA00022679"/>
    </source>
</evidence>
<keyword evidence="8" id="KW-0677">Repeat</keyword>
<dbReference type="CDD" id="cd00714">
    <property type="entry name" value="GFAT"/>
    <property type="match status" value="1"/>
</dbReference>
<comment type="subunit">
    <text evidence="10">Homodimer.</text>
</comment>
<name>A0A380JGX5_STRDO</name>
<evidence type="ECO:0000256" key="1">
    <source>
        <dbReference type="ARBA" id="ARBA00001031"/>
    </source>
</evidence>
<dbReference type="EMBL" id="UHFA01000002">
    <property type="protein sequence ID" value="SUN36713.1"/>
    <property type="molecule type" value="Genomic_DNA"/>
</dbReference>
<dbReference type="FunFam" id="3.40.50.10490:FF:000001">
    <property type="entry name" value="Glutamine--fructose-6-phosphate aminotransferase [isomerizing]"/>
    <property type="match status" value="1"/>
</dbReference>
<dbReference type="InterPro" id="IPR005855">
    <property type="entry name" value="GFAT"/>
</dbReference>
<dbReference type="GO" id="GO:0004360">
    <property type="term" value="F:glutamine-fructose-6-phosphate transaminase (isomerizing) activity"/>
    <property type="evidence" value="ECO:0007669"/>
    <property type="project" value="UniProtKB-UniRule"/>
</dbReference>
<organism evidence="13 14">
    <name type="scientific">Streptococcus downei MFe28</name>
    <dbReference type="NCBI Taxonomy" id="764290"/>
    <lineage>
        <taxon>Bacteria</taxon>
        <taxon>Bacillati</taxon>
        <taxon>Bacillota</taxon>
        <taxon>Bacilli</taxon>
        <taxon>Lactobacillales</taxon>
        <taxon>Streptococcaceae</taxon>
        <taxon>Streptococcus</taxon>
    </lineage>
</organism>
<evidence type="ECO:0000313" key="13">
    <source>
        <dbReference type="EMBL" id="SUN36713.1"/>
    </source>
</evidence>
<sequence length="603" mass="65254">MCGIVGVVGNPEATDILIQGLEKLEYRGYDSAGLYVTDGQESHLIKAVGRIAELSDKVGDTKGTAGIGHTRWATHGPASEVNAHPHQSQTGRFTLVHNGVIENYLEIKNNYLANHDFKGQTDTEIAAHLIGKFVEEDGLDVLSAFKKALSIIEGSYAFALMDANDSQMIYVAKNKSPLLIGLGDGYNMVCSDAMAMIRETNQFMEIHDKELVIVKADSVEIQDYDGNVQERSSYTAELDLSDIGKGTYPFYMLKEIDEQPTVMRKLINTYADSKGHMTVDPAIVKSVQEADRIYILAAGTSYNAGYAAKSMFEQLTDTPVELGVASEWGYNMPLLSKKPMFVLLSQSGETADSRQVLVKANAMGIPSLTVTNVPGSTLSREASYTILLHAGPEIAVASTKAYTAQIAALAFLAKAVGEANGKQEALDFDLVHELSIVAQSIESTLSEKDSIAEKVEKLLPTSRNAFYIGRGTDYYVAMEASLKLKEISYIQCEGFAAGELKHGTISLIEEGVPVLALISASPKVAAHTRGNIQEVAARGASVLTIVEEDLANDSDDIIVNKVHPYLAPISMVIPTQLIAYYASLQRGLDVDKPRNLAKAVTVE</sequence>
<dbReference type="InterPro" id="IPR046348">
    <property type="entry name" value="SIS_dom_sf"/>
</dbReference>
<evidence type="ECO:0000256" key="9">
    <source>
        <dbReference type="ARBA" id="ARBA00022962"/>
    </source>
</evidence>
<comment type="function">
    <text evidence="10">Catalyzes the first step in hexosamine metabolism, converting fructose-6P into glucosamine-6P using glutamine as a nitrogen source.</text>
</comment>
<dbReference type="Gene3D" id="3.60.20.10">
    <property type="entry name" value="Glutamine Phosphoribosylpyrophosphate, subunit 1, domain 1"/>
    <property type="match status" value="1"/>
</dbReference>
<comment type="subcellular location">
    <subcellularLocation>
        <location evidence="2 10">Cytoplasm</location>
    </subcellularLocation>
</comment>
<dbReference type="AlphaFoldDB" id="A0A380JGX5"/>
<dbReference type="Gene3D" id="3.40.50.10490">
    <property type="entry name" value="Glucose-6-phosphate isomerase like protein, domain 1"/>
    <property type="match status" value="2"/>
</dbReference>
<dbReference type="Pfam" id="PF01380">
    <property type="entry name" value="SIS"/>
    <property type="match status" value="2"/>
</dbReference>
<dbReference type="GO" id="GO:0006487">
    <property type="term" value="P:protein N-linked glycosylation"/>
    <property type="evidence" value="ECO:0007669"/>
    <property type="project" value="TreeGrafter"/>
</dbReference>
<feature type="active site" description="Nucleophile; for GATase activity" evidence="10">
    <location>
        <position position="2"/>
    </location>
</feature>
<dbReference type="NCBIfam" id="TIGR01135">
    <property type="entry name" value="glmS"/>
    <property type="match status" value="1"/>
</dbReference>
<dbReference type="InterPro" id="IPR035466">
    <property type="entry name" value="GlmS/AgaS_SIS"/>
</dbReference>
<proteinExistence type="inferred from homology"/>
<dbReference type="RefSeq" id="WP_002997329.1">
    <property type="nucleotide sequence ID" value="NZ_UHFA01000002.1"/>
</dbReference>
<protein>
    <recommendedName>
        <fullName evidence="4 10">Glutamine--fructose-6-phosphate aminotransferase [isomerizing]</fullName>
        <ecNumber evidence="3 10">2.6.1.16</ecNumber>
    </recommendedName>
    <alternativeName>
        <fullName evidence="10">D-fructose-6-phosphate amidotransferase</fullName>
    </alternativeName>
    <alternativeName>
        <fullName evidence="10">GFAT</fullName>
    </alternativeName>
    <alternativeName>
        <fullName evidence="10">Glucosamine-6-phosphate synthase</fullName>
    </alternativeName>
    <alternativeName>
        <fullName evidence="10">Hexosephosphate aminotransferase</fullName>
    </alternativeName>
    <alternativeName>
        <fullName evidence="10">L-glutamine--D-fructose-6-phosphate amidotransferase</fullName>
    </alternativeName>
</protein>
<dbReference type="GO" id="GO:0097367">
    <property type="term" value="F:carbohydrate derivative binding"/>
    <property type="evidence" value="ECO:0007669"/>
    <property type="project" value="InterPro"/>
</dbReference>
<gene>
    <name evidence="10 13" type="primary">glmS</name>
    <name evidence="13" type="ORF">NCTC11391_01699</name>
</gene>
<evidence type="ECO:0000259" key="11">
    <source>
        <dbReference type="PROSITE" id="PS51278"/>
    </source>
</evidence>
<dbReference type="CDD" id="cd05009">
    <property type="entry name" value="SIS_GlmS_GlmD_2"/>
    <property type="match status" value="1"/>
</dbReference>
<keyword evidence="5 10" id="KW-0963">Cytoplasm</keyword>
<evidence type="ECO:0000259" key="12">
    <source>
        <dbReference type="PROSITE" id="PS51464"/>
    </source>
</evidence>
<keyword evidence="14" id="KW-1185">Reference proteome</keyword>
<dbReference type="Proteomes" id="UP000254082">
    <property type="component" value="Unassembled WGS sequence"/>
</dbReference>
<dbReference type="PROSITE" id="PS51278">
    <property type="entry name" value="GATASE_TYPE_2"/>
    <property type="match status" value="1"/>
</dbReference>